<evidence type="ECO:0000313" key="2">
    <source>
        <dbReference type="EMBL" id="RPJ66381.1"/>
    </source>
</evidence>
<sequence length="378" mass="43201">MQIDASDIKLKERFDALLLSTELANKLVGKRLPGEVTYEESEQGDARRRLLYVEKLAIKQKVSDAKAHAAEVEKVSNAFHSKVFKELDKDLDNGFKLFHNVVNLHEDIIALLDMLSTKACSVSRLEPLLATSPWLQDDLLKLVNSAEHRRVDARGKVIIVETVRTALSYLGVENLRKIMPFLVLKHGIPQVTDPYPQIKHRISDYFLAVANASAALATSRNQPVFQAYLLGLLSGLGLSAVWRQFFRIYEKMHREAIGGALERRDQRTYNALQLIQPSPVYLSEFRQALERRTTQRILEFMVFKRFTILDTWTDDALPEAKTLASAQAYAELKLLTRFRLVEKDEARVALRALDITRHELEHLNDSEMFTLQIKKFSG</sequence>
<protein>
    <submittedName>
        <fullName evidence="2">HDOD domain-containing protein</fullName>
    </submittedName>
</protein>
<accession>A0A3N5YM70</accession>
<organism evidence="2 3">
    <name type="scientific">Alteromonas sediminis</name>
    <dbReference type="NCBI Taxonomy" id="2259342"/>
    <lineage>
        <taxon>Bacteria</taxon>
        <taxon>Pseudomonadati</taxon>
        <taxon>Pseudomonadota</taxon>
        <taxon>Gammaproteobacteria</taxon>
        <taxon>Alteromonadales</taxon>
        <taxon>Alteromonadaceae</taxon>
        <taxon>Alteromonas/Salinimonas group</taxon>
        <taxon>Alteromonas</taxon>
    </lineage>
</organism>
<reference evidence="2 3" key="1">
    <citation type="submission" date="2018-11" db="EMBL/GenBank/DDBJ databases">
        <authorList>
            <person name="Ye M.-Q."/>
            <person name="Du Z.-J."/>
        </authorList>
    </citation>
    <scope>NUCLEOTIDE SEQUENCE [LARGE SCALE GENOMIC DNA]</scope>
    <source>
        <strain evidence="2 3">U0105</strain>
    </source>
</reference>
<evidence type="ECO:0000259" key="1">
    <source>
        <dbReference type="PROSITE" id="PS51833"/>
    </source>
</evidence>
<dbReference type="InterPro" id="IPR013976">
    <property type="entry name" value="HDOD"/>
</dbReference>
<feature type="domain" description="HDOD" evidence="1">
    <location>
        <begin position="101"/>
        <end position="295"/>
    </location>
</feature>
<dbReference type="RefSeq" id="WP_124027739.1">
    <property type="nucleotide sequence ID" value="NZ_JBHRSN010000006.1"/>
</dbReference>
<name>A0A3N5YM70_9ALTE</name>
<dbReference type="Proteomes" id="UP000275281">
    <property type="component" value="Unassembled WGS sequence"/>
</dbReference>
<dbReference type="Gene3D" id="1.10.3210.10">
    <property type="entry name" value="Hypothetical protein af1432"/>
    <property type="match status" value="1"/>
</dbReference>
<gene>
    <name evidence="2" type="ORF">DRW07_09815</name>
</gene>
<dbReference type="Pfam" id="PF08668">
    <property type="entry name" value="HDOD"/>
    <property type="match status" value="1"/>
</dbReference>
<evidence type="ECO:0000313" key="3">
    <source>
        <dbReference type="Proteomes" id="UP000275281"/>
    </source>
</evidence>
<keyword evidence="3" id="KW-1185">Reference proteome</keyword>
<dbReference type="EMBL" id="RPOK01000003">
    <property type="protein sequence ID" value="RPJ66381.1"/>
    <property type="molecule type" value="Genomic_DNA"/>
</dbReference>
<dbReference type="AlphaFoldDB" id="A0A3N5YM70"/>
<proteinExistence type="predicted"/>
<comment type="caution">
    <text evidence="2">The sequence shown here is derived from an EMBL/GenBank/DDBJ whole genome shotgun (WGS) entry which is preliminary data.</text>
</comment>
<dbReference type="OrthoDB" id="6233174at2"/>
<dbReference type="PROSITE" id="PS51833">
    <property type="entry name" value="HDOD"/>
    <property type="match status" value="1"/>
</dbReference>
<dbReference type="SUPFAM" id="SSF109604">
    <property type="entry name" value="HD-domain/PDEase-like"/>
    <property type="match status" value="1"/>
</dbReference>